<dbReference type="EMBL" id="VIRV01000008">
    <property type="protein sequence ID" value="MBY0758882.1"/>
    <property type="molecule type" value="Genomic_DNA"/>
</dbReference>
<dbReference type="PANTHER" id="PTHR10000:SF8">
    <property type="entry name" value="HAD SUPERFAMILY HYDROLASE-LIKE, TYPE 3"/>
    <property type="match status" value="1"/>
</dbReference>
<dbReference type="InterPro" id="IPR023214">
    <property type="entry name" value="HAD_sf"/>
</dbReference>
<protein>
    <submittedName>
        <fullName evidence="1">Cof-type HAD-IIB family hydrolase</fullName>
    </submittedName>
</protein>
<dbReference type="InterPro" id="IPR036412">
    <property type="entry name" value="HAD-like_sf"/>
</dbReference>
<gene>
    <name evidence="1" type="ORF">FLB61_07250</name>
</gene>
<evidence type="ECO:0000313" key="2">
    <source>
        <dbReference type="Proteomes" id="UP000779049"/>
    </source>
</evidence>
<dbReference type="RefSeq" id="WP_087201631.1">
    <property type="nucleotide sequence ID" value="NZ_CP173660.1"/>
</dbReference>
<comment type="caution">
    <text evidence="1">The sequence shown here is derived from an EMBL/GenBank/DDBJ whole genome shotgun (WGS) entry which is preliminary data.</text>
</comment>
<dbReference type="SUPFAM" id="SSF56784">
    <property type="entry name" value="HAD-like"/>
    <property type="match status" value="1"/>
</dbReference>
<keyword evidence="1" id="KW-0378">Hydrolase</keyword>
<dbReference type="InterPro" id="IPR000150">
    <property type="entry name" value="Cof"/>
</dbReference>
<dbReference type="NCBIfam" id="TIGR01484">
    <property type="entry name" value="HAD-SF-IIB"/>
    <property type="match status" value="1"/>
</dbReference>
<dbReference type="NCBIfam" id="TIGR00099">
    <property type="entry name" value="Cof-subfamily"/>
    <property type="match status" value="1"/>
</dbReference>
<dbReference type="Gene3D" id="3.40.50.1000">
    <property type="entry name" value="HAD superfamily/HAD-like"/>
    <property type="match status" value="1"/>
</dbReference>
<evidence type="ECO:0000313" key="1">
    <source>
        <dbReference type="EMBL" id="MBY0758882.1"/>
    </source>
</evidence>
<name>A0ABS7L7X5_9FIRM</name>
<proteinExistence type="predicted"/>
<dbReference type="Gene3D" id="3.30.1240.10">
    <property type="match status" value="1"/>
</dbReference>
<sequence length="286" mass="32298">MAKIKMIGLDLDGTLLNEKKCLSEYSRKVLEKAISKGIIVLVATGRPLYGVPEFMREFPGMRYILTANGARILKRENGFHMIYEHLLPIEDAEKVLDVLEEYDTLRDVYYDGIGYAGRAEIERIEEFYPNPAMQEYIRNTRNRVESVREKMKEFPGGLDKIQAVFKRIDDRDEAMRRLKREPSLAVTGALFNNIEVNAKGVDKGNGLLKLGEMLGIKREEIMACGDGLNDLAMIQKVGLGVAMANASEEVKEAADYVTAGNEEDGVAKAIEKFVLNEKEEKEWILL</sequence>
<keyword evidence="2" id="KW-1185">Reference proteome</keyword>
<dbReference type="GO" id="GO:0016787">
    <property type="term" value="F:hydrolase activity"/>
    <property type="evidence" value="ECO:0007669"/>
    <property type="project" value="UniProtKB-KW"/>
</dbReference>
<dbReference type="Pfam" id="PF08282">
    <property type="entry name" value="Hydrolase_3"/>
    <property type="match status" value="1"/>
</dbReference>
<reference evidence="1 2" key="1">
    <citation type="journal article" date="2020" name="New Microbes New Infect">
        <title>Sellimonas caecigallum sp. nov., description and genome sequence of a new member of the Sellimonas genus isolated from the cecum of feral chicken.</title>
        <authorList>
            <person name="Wongkuna S."/>
            <person name="Ghimire S."/>
            <person name="Antony L."/>
            <person name="Chankhamhaengdecha S."/>
            <person name="Janvilisri T."/>
            <person name="Scaria J."/>
        </authorList>
    </citation>
    <scope>NUCLEOTIDE SEQUENCE [LARGE SCALE GENOMIC DNA]</scope>
    <source>
        <strain evidence="1 2">SW451</strain>
    </source>
</reference>
<dbReference type="SFLD" id="SFLDG01140">
    <property type="entry name" value="C2.B:_Phosphomannomutase_and_P"/>
    <property type="match status" value="1"/>
</dbReference>
<dbReference type="PANTHER" id="PTHR10000">
    <property type="entry name" value="PHOSPHOSERINE PHOSPHATASE"/>
    <property type="match status" value="1"/>
</dbReference>
<organism evidence="1 2">
    <name type="scientific">Sellimonas caecigallum</name>
    <dbReference type="NCBI Taxonomy" id="2592333"/>
    <lineage>
        <taxon>Bacteria</taxon>
        <taxon>Bacillati</taxon>
        <taxon>Bacillota</taxon>
        <taxon>Clostridia</taxon>
        <taxon>Lachnospirales</taxon>
        <taxon>Lachnospiraceae</taxon>
        <taxon>Sellimonas</taxon>
    </lineage>
</organism>
<accession>A0ABS7L7X5</accession>
<dbReference type="InterPro" id="IPR006379">
    <property type="entry name" value="HAD-SF_hydro_IIB"/>
</dbReference>
<dbReference type="Proteomes" id="UP000779049">
    <property type="component" value="Unassembled WGS sequence"/>
</dbReference>
<dbReference type="CDD" id="cd07516">
    <property type="entry name" value="HAD_Pase"/>
    <property type="match status" value="1"/>
</dbReference>
<dbReference type="SFLD" id="SFLDS00003">
    <property type="entry name" value="Haloacid_Dehalogenase"/>
    <property type="match status" value="1"/>
</dbReference>
<dbReference type="PROSITE" id="PS01229">
    <property type="entry name" value="COF_2"/>
    <property type="match status" value="1"/>
</dbReference>